<keyword evidence="6" id="KW-1185">Reference proteome</keyword>
<evidence type="ECO:0000259" key="4">
    <source>
        <dbReference type="Pfam" id="PF04909"/>
    </source>
</evidence>
<protein>
    <recommendedName>
        <fullName evidence="4">Amidohydrolase-related domain-containing protein</fullName>
    </recommendedName>
</protein>
<reference evidence="5 6" key="1">
    <citation type="submission" date="2013-03" db="EMBL/GenBank/DDBJ databases">
        <title>The Genome Sequence of Phialophora europaea CBS 101466.</title>
        <authorList>
            <consortium name="The Broad Institute Genomics Platform"/>
            <person name="Cuomo C."/>
            <person name="de Hoog S."/>
            <person name="Gorbushina A."/>
            <person name="Walker B."/>
            <person name="Young S.K."/>
            <person name="Zeng Q."/>
            <person name="Gargeya S."/>
            <person name="Fitzgerald M."/>
            <person name="Haas B."/>
            <person name="Abouelleil A."/>
            <person name="Allen A.W."/>
            <person name="Alvarado L."/>
            <person name="Arachchi H.M."/>
            <person name="Berlin A.M."/>
            <person name="Chapman S.B."/>
            <person name="Gainer-Dewar J."/>
            <person name="Goldberg J."/>
            <person name="Griggs A."/>
            <person name="Gujja S."/>
            <person name="Hansen M."/>
            <person name="Howarth C."/>
            <person name="Imamovic A."/>
            <person name="Ireland A."/>
            <person name="Larimer J."/>
            <person name="McCowan C."/>
            <person name="Murphy C."/>
            <person name="Pearson M."/>
            <person name="Poon T.W."/>
            <person name="Priest M."/>
            <person name="Roberts A."/>
            <person name="Saif S."/>
            <person name="Shea T."/>
            <person name="Sisk P."/>
            <person name="Sykes S."/>
            <person name="Wortman J."/>
            <person name="Nusbaum C."/>
            <person name="Birren B."/>
        </authorList>
    </citation>
    <scope>NUCLEOTIDE SEQUENCE [LARGE SCALE GENOMIC DNA]</scope>
    <source>
        <strain evidence="5 6">CBS 101466</strain>
    </source>
</reference>
<dbReference type="VEuPathDB" id="FungiDB:HMPREF1541_03368"/>
<dbReference type="GO" id="GO:0016787">
    <property type="term" value="F:hydrolase activity"/>
    <property type="evidence" value="ECO:0007669"/>
    <property type="project" value="InterPro"/>
</dbReference>
<evidence type="ECO:0000256" key="1">
    <source>
        <dbReference type="ARBA" id="ARBA00022793"/>
    </source>
</evidence>
<dbReference type="Pfam" id="PF04909">
    <property type="entry name" value="Amidohydro_2"/>
    <property type="match status" value="1"/>
</dbReference>
<keyword evidence="2 3" id="KW-0456">Lyase</keyword>
<comment type="similarity">
    <text evidence="3">Belongs to the metallo-dependent hydrolases superfamily.</text>
</comment>
<evidence type="ECO:0000256" key="2">
    <source>
        <dbReference type="ARBA" id="ARBA00023239"/>
    </source>
</evidence>
<dbReference type="EMBL" id="KB822719">
    <property type="protein sequence ID" value="ETN41432.1"/>
    <property type="molecule type" value="Genomic_DNA"/>
</dbReference>
<proteinExistence type="inferred from homology"/>
<sequence length="330" mass="36651">MTSPLITLEEHFLAATFTDDPSGDDKYTEQLKHIPGLSEKLTDLDNIRIHHMDAGHVSFQVISHCPGAKTVAQCRAANDQLAHAIEKHPERFAGFAALDVSVPAAAAAELRRCVTELGFRGTLVDSHTPEGAYFDGPAYDVLWEAAQQLDVPIYIHPTWATDEQIQLLYAGETIPQAATTSMSSSGFGWHADVATHFLRLFAAGVFDRFPKLKIILGHFGETLPFMVERVGALSKRWGTYTRDFRQVWRENVWVTTSGVWGLAPMACLLRNTSVRRILYSVDYPFAKNEDGLTWWGELVDSGLLSEDALELVAHGNAEELLGVKATHRYD</sequence>
<dbReference type="AlphaFoldDB" id="W2RYC8"/>
<evidence type="ECO:0000256" key="3">
    <source>
        <dbReference type="RuleBase" id="RU366045"/>
    </source>
</evidence>
<dbReference type="eggNOG" id="KOG4245">
    <property type="taxonomic scope" value="Eukaryota"/>
</dbReference>
<dbReference type="RefSeq" id="XP_008715941.1">
    <property type="nucleotide sequence ID" value="XM_008717719.1"/>
</dbReference>
<accession>W2RYC8</accession>
<keyword evidence="1 3" id="KW-0210">Decarboxylase</keyword>
<organism evidence="5 6">
    <name type="scientific">Cyphellophora europaea (strain CBS 101466)</name>
    <name type="common">Phialophora europaea</name>
    <dbReference type="NCBI Taxonomy" id="1220924"/>
    <lineage>
        <taxon>Eukaryota</taxon>
        <taxon>Fungi</taxon>
        <taxon>Dikarya</taxon>
        <taxon>Ascomycota</taxon>
        <taxon>Pezizomycotina</taxon>
        <taxon>Eurotiomycetes</taxon>
        <taxon>Chaetothyriomycetidae</taxon>
        <taxon>Chaetothyriales</taxon>
        <taxon>Cyphellophoraceae</taxon>
        <taxon>Cyphellophora</taxon>
    </lineage>
</organism>
<dbReference type="GO" id="GO:0005829">
    <property type="term" value="C:cytosol"/>
    <property type="evidence" value="ECO:0007669"/>
    <property type="project" value="TreeGrafter"/>
</dbReference>
<dbReference type="InterPro" id="IPR032465">
    <property type="entry name" value="ACMSD"/>
</dbReference>
<dbReference type="PANTHER" id="PTHR21240">
    <property type="entry name" value="2-AMINO-3-CARBOXYLMUCONATE-6-SEMIALDEHYDE DECARBOXYLASE"/>
    <property type="match status" value="1"/>
</dbReference>
<dbReference type="GeneID" id="19970707"/>
<dbReference type="STRING" id="1220924.W2RYC8"/>
<dbReference type="OrthoDB" id="432010at2759"/>
<feature type="domain" description="Amidohydrolase-related" evidence="4">
    <location>
        <begin position="70"/>
        <end position="322"/>
    </location>
</feature>
<dbReference type="GO" id="GO:0019748">
    <property type="term" value="P:secondary metabolic process"/>
    <property type="evidence" value="ECO:0007669"/>
    <property type="project" value="TreeGrafter"/>
</dbReference>
<name>W2RYC8_CYPE1</name>
<gene>
    <name evidence="5" type="ORF">HMPREF1541_03368</name>
</gene>
<dbReference type="Proteomes" id="UP000030752">
    <property type="component" value="Unassembled WGS sequence"/>
</dbReference>
<dbReference type="InParanoid" id="W2RYC8"/>
<dbReference type="Gene3D" id="3.20.20.140">
    <property type="entry name" value="Metal-dependent hydrolases"/>
    <property type="match status" value="1"/>
</dbReference>
<dbReference type="InterPro" id="IPR032466">
    <property type="entry name" value="Metal_Hydrolase"/>
</dbReference>
<dbReference type="PANTHER" id="PTHR21240:SF30">
    <property type="entry name" value="AMIDOHYDROLASE-RELATED DOMAIN-CONTAINING PROTEIN-RELATED"/>
    <property type="match status" value="1"/>
</dbReference>
<dbReference type="SUPFAM" id="SSF51556">
    <property type="entry name" value="Metallo-dependent hydrolases"/>
    <property type="match status" value="1"/>
</dbReference>
<dbReference type="InterPro" id="IPR006680">
    <property type="entry name" value="Amidohydro-rel"/>
</dbReference>
<evidence type="ECO:0000313" key="5">
    <source>
        <dbReference type="EMBL" id="ETN41432.1"/>
    </source>
</evidence>
<evidence type="ECO:0000313" key="6">
    <source>
        <dbReference type="Proteomes" id="UP000030752"/>
    </source>
</evidence>
<dbReference type="GO" id="GO:0016831">
    <property type="term" value="F:carboxy-lyase activity"/>
    <property type="evidence" value="ECO:0007669"/>
    <property type="project" value="UniProtKB-KW"/>
</dbReference>
<dbReference type="HOGENOM" id="CLU_039329_5_1_1"/>